<organism evidence="4 5">
    <name type="scientific">Methanosarcina barkeri CM1</name>
    <dbReference type="NCBI Taxonomy" id="796385"/>
    <lineage>
        <taxon>Archaea</taxon>
        <taxon>Methanobacteriati</taxon>
        <taxon>Methanobacteriota</taxon>
        <taxon>Stenosarchaea group</taxon>
        <taxon>Methanomicrobia</taxon>
        <taxon>Methanosarcinales</taxon>
        <taxon>Methanosarcinaceae</taxon>
        <taxon>Methanosarcina</taxon>
    </lineage>
</organism>
<gene>
    <name evidence="4" type="ORF">MCM1_3572</name>
</gene>
<dbReference type="Proteomes" id="UP000035331">
    <property type="component" value="Chromosome"/>
</dbReference>
<feature type="domain" description="Disaggregatase-related" evidence="2">
    <location>
        <begin position="268"/>
        <end position="465"/>
    </location>
</feature>
<dbReference type="AlphaFoldDB" id="A0A0G3CIH5"/>
<dbReference type="Pfam" id="PF13229">
    <property type="entry name" value="Beta_helix"/>
    <property type="match status" value="1"/>
</dbReference>
<evidence type="ECO:0000313" key="5">
    <source>
        <dbReference type="Proteomes" id="UP000035331"/>
    </source>
</evidence>
<dbReference type="SMART" id="SM00710">
    <property type="entry name" value="PbH1"/>
    <property type="match status" value="8"/>
</dbReference>
<dbReference type="InterPro" id="IPR039448">
    <property type="entry name" value="Beta_helix"/>
</dbReference>
<protein>
    <submittedName>
        <fullName evidence="4">Disaggregatase related protein</fullName>
    </submittedName>
</protein>
<evidence type="ECO:0000259" key="3">
    <source>
        <dbReference type="Pfam" id="PF13229"/>
    </source>
</evidence>
<evidence type="ECO:0000259" key="2">
    <source>
        <dbReference type="Pfam" id="PF08480"/>
    </source>
</evidence>
<dbReference type="Gene3D" id="2.160.20.10">
    <property type="entry name" value="Single-stranded right-handed beta-helix, Pectin lyase-like"/>
    <property type="match status" value="1"/>
</dbReference>
<dbReference type="Pfam" id="PF08480">
    <property type="entry name" value="Disaggr_assoc"/>
    <property type="match status" value="1"/>
</dbReference>
<proteinExistence type="predicted"/>
<dbReference type="InterPro" id="IPR011050">
    <property type="entry name" value="Pectin_lyase_fold/virulence"/>
</dbReference>
<dbReference type="EMBL" id="CP008746">
    <property type="protein sequence ID" value="AKJ40555.1"/>
    <property type="molecule type" value="Genomic_DNA"/>
</dbReference>
<evidence type="ECO:0000256" key="1">
    <source>
        <dbReference type="ARBA" id="ARBA00022737"/>
    </source>
</evidence>
<keyword evidence="1" id="KW-0677">Repeat</keyword>
<dbReference type="PANTHER" id="PTHR22990:SF15">
    <property type="entry name" value="F-BOX ONLY PROTEIN 10"/>
    <property type="match status" value="1"/>
</dbReference>
<reference evidence="4 5" key="2">
    <citation type="journal article" date="2015" name="Stand. Genomic Sci.">
        <title>The complete genome sequence of the rumen methanogen Methanosarcina barkeri CM1.</title>
        <authorList>
            <person name="Lambie S.C."/>
            <person name="Kelly W.J."/>
            <person name="Leahy S.C."/>
            <person name="Li D."/>
            <person name="Reilly K."/>
            <person name="McAllister T.A."/>
            <person name="Valle E.R."/>
            <person name="Attwood G.T."/>
            <person name="Altermann E."/>
        </authorList>
    </citation>
    <scope>NUCLEOTIDE SEQUENCE [LARGE SCALE GENOMIC DNA]</scope>
    <source>
        <strain evidence="4 5">CM1</strain>
    </source>
</reference>
<dbReference type="InterPro" id="IPR051550">
    <property type="entry name" value="SCF-Subunits/Alg-Epimerases"/>
</dbReference>
<dbReference type="PATRIC" id="fig|796385.3.peg.4330"/>
<accession>A0A0G3CIH5</accession>
<evidence type="ECO:0000313" key="4">
    <source>
        <dbReference type="EMBL" id="AKJ40555.1"/>
    </source>
</evidence>
<dbReference type="FunFam" id="2.160.20.10:FF:000069">
    <property type="entry name" value="Uncharacterized protein"/>
    <property type="match status" value="1"/>
</dbReference>
<dbReference type="InterPro" id="IPR012334">
    <property type="entry name" value="Pectin_lyas_fold"/>
</dbReference>
<dbReference type="InterPro" id="IPR013687">
    <property type="entry name" value="Disaggr-rel"/>
</dbReference>
<feature type="domain" description="Right handed beta helix" evidence="3">
    <location>
        <begin position="160"/>
        <end position="247"/>
    </location>
</feature>
<reference evidence="5" key="1">
    <citation type="submission" date="2014-06" db="EMBL/GenBank/DDBJ databases">
        <title>The complete genome sequence of Methanosarcina barkeri CM1.</title>
        <authorList>
            <consortium name="Pastoral Greenhouse Gas Research Consortium"/>
            <person name="Lambie S.C."/>
            <person name="Leahy S.C."/>
            <person name="Kelly W.J."/>
            <person name="Li D."/>
            <person name="Reilly K."/>
            <person name="Attwood G.T."/>
            <person name="Altermann E."/>
        </authorList>
    </citation>
    <scope>NUCLEOTIDE SEQUENCE [LARGE SCALE GENOMIC DNA]</scope>
    <source>
        <strain evidence="5">CM1</strain>
    </source>
</reference>
<sequence length="498" mass="55360">MISMLKRELGILLLVGCLILASVPTALCRSPAPTVYVAGDGSGDFNCDGKDDHVQINQALKFVADNSGYTTVHLKGPFTYVINDTLLIGSNTILEGDSNAVLKLANNAGWVVMKPLIKQMSNSGNNNIVIRGFEVNVNHDGNPYLADGKTLLAKGKGYYNVMYFTDCKNVTVCNMYMHDGHGDGLRIKYGENIKFYNNTIYKLGHDGLYAIQCQNVEAWGNTITCRTNSGLRIWNSNHVKFHDNLIDSFYHWSAGGPGIQIEKSTGTMDDIDIYNNRVNNTYGPGIWLFNYDTSTTKDEGKNVHIYHNVFYSTGTNPSITWVGGILGSGFHDTLIENNVFDSAYNVAIVSMSPDGFFSDYTSKYTTIVRNNIIVNTQKRTKSPSETGYGIANYLPETHSFEIAYNCLYNNAAGNYKNCISKADIHIRPLFVDQENHDYHLQSRGGTWNGKTWVKYKVSSPCIDSGYPSSDYSNEPEDNGNRINIGRYGNTIYASKSKH</sequence>
<dbReference type="SUPFAM" id="SSF51126">
    <property type="entry name" value="Pectin lyase-like"/>
    <property type="match status" value="1"/>
</dbReference>
<name>A0A0G3CIH5_METBA</name>
<dbReference type="InterPro" id="IPR006626">
    <property type="entry name" value="PbH1"/>
</dbReference>
<dbReference type="PANTHER" id="PTHR22990">
    <property type="entry name" value="F-BOX ONLY PROTEIN"/>
    <property type="match status" value="1"/>
</dbReference>